<keyword evidence="2" id="KW-0812">Transmembrane</keyword>
<dbReference type="EMBL" id="AMQM01001447">
    <property type="status" value="NOT_ANNOTATED_CDS"/>
    <property type="molecule type" value="Genomic_DNA"/>
</dbReference>
<keyword evidence="2" id="KW-1133">Transmembrane helix</keyword>
<proteinExistence type="predicted"/>
<dbReference type="RefSeq" id="XP_009025798.1">
    <property type="nucleotide sequence ID" value="XM_009027550.1"/>
</dbReference>
<evidence type="ECO:0000313" key="4">
    <source>
        <dbReference type="EnsemblMetazoa" id="HelroP163771"/>
    </source>
</evidence>
<feature type="region of interest" description="Disordered" evidence="1">
    <location>
        <begin position="267"/>
        <end position="289"/>
    </location>
</feature>
<evidence type="ECO:0000313" key="5">
    <source>
        <dbReference type="Proteomes" id="UP000015101"/>
    </source>
</evidence>
<dbReference type="CTD" id="20200212"/>
<name>T1EUG2_HELRO</name>
<dbReference type="AlphaFoldDB" id="T1EUG2"/>
<reference evidence="5" key="1">
    <citation type="submission" date="2012-12" db="EMBL/GenBank/DDBJ databases">
        <authorList>
            <person name="Hellsten U."/>
            <person name="Grimwood J."/>
            <person name="Chapman J.A."/>
            <person name="Shapiro H."/>
            <person name="Aerts A."/>
            <person name="Otillar R.P."/>
            <person name="Terry A.Y."/>
            <person name="Boore J.L."/>
            <person name="Simakov O."/>
            <person name="Marletaz F."/>
            <person name="Cho S.-J."/>
            <person name="Edsinger-Gonzales E."/>
            <person name="Havlak P."/>
            <person name="Kuo D.-H."/>
            <person name="Larsson T."/>
            <person name="Lv J."/>
            <person name="Arendt D."/>
            <person name="Savage R."/>
            <person name="Osoegawa K."/>
            <person name="de Jong P."/>
            <person name="Lindberg D.R."/>
            <person name="Seaver E.C."/>
            <person name="Weisblat D.A."/>
            <person name="Putnam N.H."/>
            <person name="Grigoriev I.V."/>
            <person name="Rokhsar D.S."/>
        </authorList>
    </citation>
    <scope>NUCLEOTIDE SEQUENCE</scope>
</reference>
<feature type="compositionally biased region" description="Basic residues" evidence="1">
    <location>
        <begin position="275"/>
        <end position="287"/>
    </location>
</feature>
<reference evidence="4" key="3">
    <citation type="submission" date="2015-06" db="UniProtKB">
        <authorList>
            <consortium name="EnsemblMetazoa"/>
        </authorList>
    </citation>
    <scope>IDENTIFICATION</scope>
</reference>
<keyword evidence="5" id="KW-1185">Reference proteome</keyword>
<reference evidence="3 5" key="2">
    <citation type="journal article" date="2013" name="Nature">
        <title>Insights into bilaterian evolution from three spiralian genomes.</title>
        <authorList>
            <person name="Simakov O."/>
            <person name="Marletaz F."/>
            <person name="Cho S.J."/>
            <person name="Edsinger-Gonzales E."/>
            <person name="Havlak P."/>
            <person name="Hellsten U."/>
            <person name="Kuo D.H."/>
            <person name="Larsson T."/>
            <person name="Lv J."/>
            <person name="Arendt D."/>
            <person name="Savage R."/>
            <person name="Osoegawa K."/>
            <person name="de Jong P."/>
            <person name="Grimwood J."/>
            <person name="Chapman J.A."/>
            <person name="Shapiro H."/>
            <person name="Aerts A."/>
            <person name="Otillar R.P."/>
            <person name="Terry A.Y."/>
            <person name="Boore J.L."/>
            <person name="Grigoriev I.V."/>
            <person name="Lindberg D.R."/>
            <person name="Seaver E.C."/>
            <person name="Weisblat D.A."/>
            <person name="Putnam N.H."/>
            <person name="Rokhsar D.S."/>
        </authorList>
    </citation>
    <scope>NUCLEOTIDE SEQUENCE</scope>
</reference>
<dbReference type="GeneID" id="20200212"/>
<feature type="transmembrane region" description="Helical" evidence="2">
    <location>
        <begin position="338"/>
        <end position="362"/>
    </location>
</feature>
<dbReference type="HOGENOM" id="CLU_492839_0_0_1"/>
<dbReference type="KEGG" id="hro:HELRODRAFT_163771"/>
<sequence length="553" mass="62571">MQRADEAKDGHDLMSLATITKDSILLTWRFLDDVALYYFYEKSLLKDEYISLEKKREETDINLLFQSSLNDSLTFNRTLDSNDSYAGEVDNNLFTKQPQKIFGYNELQDYVEATRETQTLTPASLKLKSYHLTYQASGSNRMLKSPHIQPPHRSFFMNNLHENTNYNICLFADIETFLDNQQDNATSSTLLTVATKPTDYVNFNAPQHFLKRKDTFVHKTKRKKKQIQQHFLPQSHILTNISSIATDDNLVQHHHTQLHDHTTIQHRHEHQERHIRSHTSPSPKHRTSTQFLETSTTLLPSLLKSSNLYRTTNRLQWTGKQLTVGITCIQASTQTGSFVVTVGSTLGAFLAFAIVISLVYLAKRQNRPQKNLTGSRGMSALGNEMALEKALLSIGDSVLFPFYNQKFVRDVCELEGDESDLKPNEDENSAVGEVYYLVCGENGEIIMGDEDGNPIFDVAEGSGGRQQYYFVSDDVIEEGNECDDVVDYEGGGGVVDVVFEEAADQDGEGLVSQLSVVSDKEIKPDEIVINVDSFDNEGADGKTMMENFYRVKF</sequence>
<gene>
    <name evidence="4" type="primary">20200212</name>
    <name evidence="3" type="ORF">HELRODRAFT_163771</name>
</gene>
<protein>
    <submittedName>
        <fullName evidence="3 4">Uncharacterized protein</fullName>
    </submittedName>
</protein>
<evidence type="ECO:0000256" key="1">
    <source>
        <dbReference type="SAM" id="MobiDB-lite"/>
    </source>
</evidence>
<dbReference type="EnsemblMetazoa" id="HelroT163771">
    <property type="protein sequence ID" value="HelroP163771"/>
    <property type="gene ID" value="HelroG163771"/>
</dbReference>
<keyword evidence="2" id="KW-0472">Membrane</keyword>
<evidence type="ECO:0000256" key="2">
    <source>
        <dbReference type="SAM" id="Phobius"/>
    </source>
</evidence>
<dbReference type="InParanoid" id="T1EUG2"/>
<organism evidence="4 5">
    <name type="scientific">Helobdella robusta</name>
    <name type="common">Californian leech</name>
    <dbReference type="NCBI Taxonomy" id="6412"/>
    <lineage>
        <taxon>Eukaryota</taxon>
        <taxon>Metazoa</taxon>
        <taxon>Spiralia</taxon>
        <taxon>Lophotrochozoa</taxon>
        <taxon>Annelida</taxon>
        <taxon>Clitellata</taxon>
        <taxon>Hirudinea</taxon>
        <taxon>Rhynchobdellida</taxon>
        <taxon>Glossiphoniidae</taxon>
        <taxon>Helobdella</taxon>
    </lineage>
</organism>
<dbReference type="EMBL" id="KB097495">
    <property type="protein sequence ID" value="ESN96675.1"/>
    <property type="molecule type" value="Genomic_DNA"/>
</dbReference>
<evidence type="ECO:0000313" key="3">
    <source>
        <dbReference type="EMBL" id="ESN96675.1"/>
    </source>
</evidence>
<accession>T1EUG2</accession>
<dbReference type="Proteomes" id="UP000015101">
    <property type="component" value="Unassembled WGS sequence"/>
</dbReference>